<dbReference type="Proteomes" id="UP000273083">
    <property type="component" value="Unassembled WGS sequence"/>
</dbReference>
<dbReference type="RefSeq" id="WP_123607697.1">
    <property type="nucleotide sequence ID" value="NZ_RJVG01000001.1"/>
</dbReference>
<protein>
    <submittedName>
        <fullName evidence="3">Acetyltransferase (GNAT) family protein</fullName>
    </submittedName>
</protein>
<organism evidence="3 4">
    <name type="scientific">Mobilisporobacter senegalensis</name>
    <dbReference type="NCBI Taxonomy" id="1329262"/>
    <lineage>
        <taxon>Bacteria</taxon>
        <taxon>Bacillati</taxon>
        <taxon>Bacillota</taxon>
        <taxon>Clostridia</taxon>
        <taxon>Lachnospirales</taxon>
        <taxon>Lachnospiraceae</taxon>
        <taxon>Mobilisporobacter</taxon>
    </lineage>
</organism>
<dbReference type="PROSITE" id="PS51186">
    <property type="entry name" value="GNAT"/>
    <property type="match status" value="2"/>
</dbReference>
<dbReference type="GO" id="GO:0016747">
    <property type="term" value="F:acyltransferase activity, transferring groups other than amino-acyl groups"/>
    <property type="evidence" value="ECO:0007669"/>
    <property type="project" value="InterPro"/>
</dbReference>
<name>A0A3N1XZD8_9FIRM</name>
<dbReference type="Pfam" id="PF00583">
    <property type="entry name" value="Acetyltransf_1"/>
    <property type="match status" value="2"/>
</dbReference>
<keyword evidence="1" id="KW-0472">Membrane</keyword>
<dbReference type="EMBL" id="RJVG01000001">
    <property type="protein sequence ID" value="ROR31601.1"/>
    <property type="molecule type" value="Genomic_DNA"/>
</dbReference>
<dbReference type="AlphaFoldDB" id="A0A3N1XZD8"/>
<accession>A0A3N1XZD8</accession>
<evidence type="ECO:0000313" key="4">
    <source>
        <dbReference type="Proteomes" id="UP000273083"/>
    </source>
</evidence>
<reference evidence="3 4" key="1">
    <citation type="submission" date="2018-11" db="EMBL/GenBank/DDBJ databases">
        <title>Genomic Encyclopedia of Type Strains, Phase IV (KMG-IV): sequencing the most valuable type-strain genomes for metagenomic binning, comparative biology and taxonomic classification.</title>
        <authorList>
            <person name="Goeker M."/>
        </authorList>
    </citation>
    <scope>NUCLEOTIDE SEQUENCE [LARGE SCALE GENOMIC DNA]</scope>
    <source>
        <strain evidence="3 4">DSM 26537</strain>
    </source>
</reference>
<comment type="caution">
    <text evidence="3">The sequence shown here is derived from an EMBL/GenBank/DDBJ whole genome shotgun (WGS) entry which is preliminary data.</text>
</comment>
<keyword evidence="3" id="KW-0808">Transferase</keyword>
<dbReference type="InterPro" id="IPR000182">
    <property type="entry name" value="GNAT_dom"/>
</dbReference>
<dbReference type="InterPro" id="IPR016181">
    <property type="entry name" value="Acyl_CoA_acyltransferase"/>
</dbReference>
<dbReference type="OrthoDB" id="273614at2"/>
<dbReference type="InterPro" id="IPR050276">
    <property type="entry name" value="MshD_Acetyltransferase"/>
</dbReference>
<feature type="domain" description="N-acetyltransferase" evidence="2">
    <location>
        <begin position="193"/>
        <end position="315"/>
    </location>
</feature>
<keyword evidence="4" id="KW-1185">Reference proteome</keyword>
<feature type="domain" description="N-acetyltransferase" evidence="2">
    <location>
        <begin position="4"/>
        <end position="197"/>
    </location>
</feature>
<evidence type="ECO:0000256" key="1">
    <source>
        <dbReference type="SAM" id="Phobius"/>
    </source>
</evidence>
<dbReference type="PANTHER" id="PTHR43617">
    <property type="entry name" value="L-AMINO ACID N-ACETYLTRANSFERASE"/>
    <property type="match status" value="1"/>
</dbReference>
<keyword evidence="1" id="KW-1133">Transmembrane helix</keyword>
<dbReference type="SUPFAM" id="SSF55729">
    <property type="entry name" value="Acyl-CoA N-acyltransferases (Nat)"/>
    <property type="match status" value="2"/>
</dbReference>
<gene>
    <name evidence="3" type="ORF">EDD66_101218</name>
</gene>
<proteinExistence type="predicted"/>
<dbReference type="Gene3D" id="3.40.630.30">
    <property type="match status" value="2"/>
</dbReference>
<feature type="transmembrane region" description="Helical" evidence="1">
    <location>
        <begin position="279"/>
        <end position="296"/>
    </location>
</feature>
<evidence type="ECO:0000259" key="2">
    <source>
        <dbReference type="PROSITE" id="PS51186"/>
    </source>
</evidence>
<evidence type="ECO:0000313" key="3">
    <source>
        <dbReference type="EMBL" id="ROR31601.1"/>
    </source>
</evidence>
<keyword evidence="1" id="KW-0812">Transmembrane</keyword>
<dbReference type="CDD" id="cd04301">
    <property type="entry name" value="NAT_SF"/>
    <property type="match status" value="2"/>
</dbReference>
<sequence length="315" mass="37083">MEKYRIEPYKQEYMEQIVAGWNETLIFDPISEERFLQQVLLDENFDSKLALVLLIEDKVAGFCFGIKRKYPYLTRGLEENRGWISTMFVRTEYQGRGYGKALLNEVEKRLKKEHVKEITLCAYSPNYFTPGVDLKYEKALPFFEQNGYVKGLDAVSMQRELFSYSIPGKTQDMIEQLKEEGISFNTYSFLYMEKLLDFVRREFDAGWVRNILQAIRNGEAEDTILIATDIEDQVIGYCMRKIDGNDARFGPIGVKESIRSKGIGGILFDLQMREMQKRGIYYAYFLWTHGAAIRFYERHGMSVYRTYQLYRKNIM</sequence>